<feature type="transmembrane region" description="Helical" evidence="5">
    <location>
        <begin position="125"/>
        <end position="146"/>
    </location>
</feature>
<evidence type="ECO:0000256" key="4">
    <source>
        <dbReference type="ARBA" id="ARBA00023136"/>
    </source>
</evidence>
<organism evidence="7 8">
    <name type="scientific">Acidisarcina polymorpha</name>
    <dbReference type="NCBI Taxonomy" id="2211140"/>
    <lineage>
        <taxon>Bacteria</taxon>
        <taxon>Pseudomonadati</taxon>
        <taxon>Acidobacteriota</taxon>
        <taxon>Terriglobia</taxon>
        <taxon>Terriglobales</taxon>
        <taxon>Acidobacteriaceae</taxon>
        <taxon>Acidisarcina</taxon>
    </lineage>
</organism>
<feature type="transmembrane region" description="Helical" evidence="5">
    <location>
        <begin position="101"/>
        <end position="119"/>
    </location>
</feature>
<dbReference type="AlphaFoldDB" id="A0A2Z5G569"/>
<feature type="transmembrane region" description="Helical" evidence="5">
    <location>
        <begin position="185"/>
        <end position="206"/>
    </location>
</feature>
<keyword evidence="3 5" id="KW-1133">Transmembrane helix</keyword>
<keyword evidence="4 5" id="KW-0472">Membrane</keyword>
<evidence type="ECO:0000256" key="3">
    <source>
        <dbReference type="ARBA" id="ARBA00022989"/>
    </source>
</evidence>
<comment type="subcellular location">
    <subcellularLocation>
        <location evidence="1">Membrane</location>
        <topology evidence="1">Multi-pass membrane protein</topology>
    </subcellularLocation>
</comment>
<feature type="transmembrane region" description="Helical" evidence="5">
    <location>
        <begin position="240"/>
        <end position="260"/>
    </location>
</feature>
<evidence type="ECO:0000313" key="8">
    <source>
        <dbReference type="Proteomes" id="UP000253606"/>
    </source>
</evidence>
<keyword evidence="2 5" id="KW-0812">Transmembrane</keyword>
<feature type="domain" description="EamA" evidence="6">
    <location>
        <begin position="15"/>
        <end position="115"/>
    </location>
</feature>
<evidence type="ECO:0000256" key="1">
    <source>
        <dbReference type="ARBA" id="ARBA00004141"/>
    </source>
</evidence>
<dbReference type="EMBL" id="CP030840">
    <property type="protein sequence ID" value="AXC14120.1"/>
    <property type="molecule type" value="Genomic_DNA"/>
</dbReference>
<dbReference type="PANTHER" id="PTHR22911:SF6">
    <property type="entry name" value="SOLUTE CARRIER FAMILY 35 MEMBER G1"/>
    <property type="match status" value="1"/>
</dbReference>
<dbReference type="PANTHER" id="PTHR22911">
    <property type="entry name" value="ACYL-MALONYL CONDENSING ENZYME-RELATED"/>
    <property type="match status" value="1"/>
</dbReference>
<feature type="domain" description="EamA" evidence="6">
    <location>
        <begin position="128"/>
        <end position="254"/>
    </location>
</feature>
<feature type="transmembrane region" description="Helical" evidence="5">
    <location>
        <begin position="12"/>
        <end position="32"/>
    </location>
</feature>
<accession>A0A2Z5G569</accession>
<reference evidence="7 8" key="1">
    <citation type="journal article" date="2018" name="Front. Microbiol.">
        <title>Hydrolytic Capabilities as a Key to Environmental Success: Chitinolytic and Cellulolytic Acidobacteria From Acidic Sub-arctic Soils and Boreal Peatlands.</title>
        <authorList>
            <person name="Belova S.E."/>
            <person name="Ravin N.V."/>
            <person name="Pankratov T.A."/>
            <person name="Rakitin A.L."/>
            <person name="Ivanova A.A."/>
            <person name="Beletsky A.V."/>
            <person name="Mardanov A.V."/>
            <person name="Sinninghe Damste J.S."/>
            <person name="Dedysh S.N."/>
        </authorList>
    </citation>
    <scope>NUCLEOTIDE SEQUENCE [LARGE SCALE GENOMIC DNA]</scope>
    <source>
        <strain evidence="7 8">SBC82</strain>
    </source>
</reference>
<dbReference type="InterPro" id="IPR000620">
    <property type="entry name" value="EamA_dom"/>
</dbReference>
<feature type="transmembrane region" description="Helical" evidence="5">
    <location>
        <begin position="72"/>
        <end position="92"/>
    </location>
</feature>
<dbReference type="InterPro" id="IPR037185">
    <property type="entry name" value="EmrE-like"/>
</dbReference>
<protein>
    <submittedName>
        <fullName evidence="7">Permeases of the drug/metabolite transporter (DMT) superfamily</fullName>
    </submittedName>
</protein>
<dbReference type="KEGG" id="abas:ACPOL_4858"/>
<dbReference type="GO" id="GO:0016020">
    <property type="term" value="C:membrane"/>
    <property type="evidence" value="ECO:0007669"/>
    <property type="project" value="UniProtKB-SubCell"/>
</dbReference>
<evidence type="ECO:0000313" key="7">
    <source>
        <dbReference type="EMBL" id="AXC14120.1"/>
    </source>
</evidence>
<dbReference type="Pfam" id="PF00892">
    <property type="entry name" value="EamA"/>
    <property type="match status" value="2"/>
</dbReference>
<evidence type="ECO:0000256" key="5">
    <source>
        <dbReference type="SAM" id="Phobius"/>
    </source>
</evidence>
<dbReference type="Gene3D" id="1.10.3730.20">
    <property type="match status" value="1"/>
</dbReference>
<evidence type="ECO:0000259" key="6">
    <source>
        <dbReference type="Pfam" id="PF00892"/>
    </source>
</evidence>
<keyword evidence="8" id="KW-1185">Reference proteome</keyword>
<feature type="transmembrane region" description="Helical" evidence="5">
    <location>
        <begin position="218"/>
        <end position="234"/>
    </location>
</feature>
<sequence length="267" mass="28918">MKLAGRSLLPNYEIVAFLGIFMAMFISLYALVRGEVKELWPKRPTRLLGRASLDVANNLCVVIALRHLSLTLFYILVFTSPLLVAVLGRIFLKERLDWRKATAILAGFLGVVVAVYPSRSSGSSAWAGFAACVVCVTCFSVAVVWSRVISQTERAESMTWFSALLSAAVGLAGMLFHAAPLDSRLFVALLAMGLLCAIGSICIVVALRYTTAATVSQYHYTQLVVGSVVAYFLFNEKPTIWMLSGAVLIIAAGLYIALWAPDANRGA</sequence>
<evidence type="ECO:0000256" key="2">
    <source>
        <dbReference type="ARBA" id="ARBA00022692"/>
    </source>
</evidence>
<dbReference type="Proteomes" id="UP000253606">
    <property type="component" value="Chromosome"/>
</dbReference>
<gene>
    <name evidence="7" type="ORF">ACPOL_4858</name>
</gene>
<feature type="transmembrane region" description="Helical" evidence="5">
    <location>
        <begin position="158"/>
        <end position="179"/>
    </location>
</feature>
<dbReference type="SUPFAM" id="SSF103481">
    <property type="entry name" value="Multidrug resistance efflux transporter EmrE"/>
    <property type="match status" value="2"/>
</dbReference>
<proteinExistence type="predicted"/>
<name>A0A2Z5G569_9BACT</name>